<dbReference type="CDD" id="cd01821">
    <property type="entry name" value="Rhamnogalacturan_acetylesterase_like"/>
    <property type="match status" value="1"/>
</dbReference>
<dbReference type="InterPro" id="IPR013783">
    <property type="entry name" value="Ig-like_fold"/>
</dbReference>
<dbReference type="SUPFAM" id="SSF49785">
    <property type="entry name" value="Galactose-binding domain-like"/>
    <property type="match status" value="3"/>
</dbReference>
<feature type="domain" description="Fibronectin type-III" evidence="1">
    <location>
        <begin position="547"/>
        <end position="646"/>
    </location>
</feature>
<dbReference type="EMBL" id="DXGH01000066">
    <property type="protein sequence ID" value="HIW82223.1"/>
    <property type="molecule type" value="Genomic_DNA"/>
</dbReference>
<dbReference type="InterPro" id="IPR037459">
    <property type="entry name" value="RhgT-like"/>
</dbReference>
<dbReference type="Gene3D" id="3.40.50.1110">
    <property type="entry name" value="SGNH hydrolase"/>
    <property type="match status" value="1"/>
</dbReference>
<organism evidence="2 3">
    <name type="scientific">Candidatus Acetatifactor stercoripullorum</name>
    <dbReference type="NCBI Taxonomy" id="2838414"/>
    <lineage>
        <taxon>Bacteria</taxon>
        <taxon>Bacillati</taxon>
        <taxon>Bacillota</taxon>
        <taxon>Clostridia</taxon>
        <taxon>Lachnospirales</taxon>
        <taxon>Lachnospiraceae</taxon>
        <taxon>Acetatifactor</taxon>
    </lineage>
</organism>
<name>A0A9D1R814_9FIRM</name>
<dbReference type="InterPro" id="IPR034641">
    <property type="entry name" value="RGL11"/>
</dbReference>
<dbReference type="InterPro" id="IPR036514">
    <property type="entry name" value="SGNH_hydro_sf"/>
</dbReference>
<protein>
    <recommendedName>
        <fullName evidence="1">Fibronectin type-III domain-containing protein</fullName>
    </recommendedName>
</protein>
<feature type="domain" description="Fibronectin type-III" evidence="1">
    <location>
        <begin position="898"/>
        <end position="999"/>
    </location>
</feature>
<dbReference type="InterPro" id="IPR028994">
    <property type="entry name" value="Integrin_alpha_N"/>
</dbReference>
<dbReference type="CDD" id="cd10318">
    <property type="entry name" value="RGL11"/>
    <property type="match status" value="1"/>
</dbReference>
<dbReference type="Gene3D" id="2.60.120.430">
    <property type="entry name" value="Galactose-binding lectin"/>
    <property type="match status" value="3"/>
</dbReference>
<accession>A0A9D1R814</accession>
<dbReference type="PANTHER" id="PTHR43118:SF1">
    <property type="entry name" value="RHAMNOGALACTURONAN LYASE (EUROFUNG)"/>
    <property type="match status" value="1"/>
</dbReference>
<reference evidence="2" key="1">
    <citation type="journal article" date="2021" name="PeerJ">
        <title>Extensive microbial diversity within the chicken gut microbiome revealed by metagenomics and culture.</title>
        <authorList>
            <person name="Gilroy R."/>
            <person name="Ravi A."/>
            <person name="Getino M."/>
            <person name="Pursley I."/>
            <person name="Horton D.L."/>
            <person name="Alikhan N.F."/>
            <person name="Baker D."/>
            <person name="Gharbi K."/>
            <person name="Hall N."/>
            <person name="Watson M."/>
            <person name="Adriaenssens E.M."/>
            <person name="Foster-Nyarko E."/>
            <person name="Jarju S."/>
            <person name="Secka A."/>
            <person name="Antonio M."/>
            <person name="Oren A."/>
            <person name="Chaudhuri R.R."/>
            <person name="La Ragione R."/>
            <person name="Hildebrand F."/>
            <person name="Pallen M.J."/>
        </authorList>
    </citation>
    <scope>NUCLEOTIDE SEQUENCE</scope>
    <source>
        <strain evidence="2">CHK195-6426</strain>
    </source>
</reference>
<dbReference type="SUPFAM" id="SSF49265">
    <property type="entry name" value="Fibronectin type III"/>
    <property type="match status" value="2"/>
</dbReference>
<dbReference type="SMART" id="SM00060">
    <property type="entry name" value="FN3"/>
    <property type="match status" value="3"/>
</dbReference>
<proteinExistence type="predicted"/>
<dbReference type="Proteomes" id="UP000824265">
    <property type="component" value="Unassembled WGS sequence"/>
</dbReference>
<dbReference type="Pfam" id="PF18370">
    <property type="entry name" value="RGI_lyase"/>
    <property type="match status" value="1"/>
</dbReference>
<dbReference type="GO" id="GO:0016787">
    <property type="term" value="F:hydrolase activity"/>
    <property type="evidence" value="ECO:0007669"/>
    <property type="project" value="InterPro"/>
</dbReference>
<dbReference type="SUPFAM" id="SSF52266">
    <property type="entry name" value="SGNH hydrolase"/>
    <property type="match status" value="1"/>
</dbReference>
<dbReference type="Pfam" id="PF21348">
    <property type="entry name" value="RGL11_C"/>
    <property type="match status" value="1"/>
</dbReference>
<dbReference type="InterPro" id="IPR049366">
    <property type="entry name" value="RGL11_C"/>
</dbReference>
<dbReference type="PANTHER" id="PTHR43118">
    <property type="entry name" value="RHAMNOGALACTURONAN LYASE (EUROFUNG)"/>
    <property type="match status" value="1"/>
</dbReference>
<evidence type="ECO:0000259" key="1">
    <source>
        <dbReference type="PROSITE" id="PS50853"/>
    </source>
</evidence>
<reference evidence="2" key="2">
    <citation type="submission" date="2021-04" db="EMBL/GenBank/DDBJ databases">
        <authorList>
            <person name="Gilroy R."/>
        </authorList>
    </citation>
    <scope>NUCLEOTIDE SEQUENCE</scope>
    <source>
        <strain evidence="2">CHK195-6426</strain>
    </source>
</reference>
<dbReference type="InterPro" id="IPR049033">
    <property type="entry name" value="AGA-YXIM_GBD"/>
</dbReference>
<gene>
    <name evidence="2" type="ORF">H9742_12030</name>
</gene>
<dbReference type="PROSITE" id="PS50853">
    <property type="entry name" value="FN3"/>
    <property type="match status" value="3"/>
</dbReference>
<dbReference type="CDD" id="cd00063">
    <property type="entry name" value="FN3"/>
    <property type="match status" value="2"/>
</dbReference>
<evidence type="ECO:0000313" key="2">
    <source>
        <dbReference type="EMBL" id="HIW82223.1"/>
    </source>
</evidence>
<dbReference type="InterPro" id="IPR041624">
    <property type="entry name" value="RGI_lyase"/>
</dbReference>
<dbReference type="Pfam" id="PF21254">
    <property type="entry name" value="AGA-YXIM_GBD"/>
    <property type="match status" value="2"/>
</dbReference>
<evidence type="ECO:0000313" key="3">
    <source>
        <dbReference type="Proteomes" id="UP000824265"/>
    </source>
</evidence>
<dbReference type="SUPFAM" id="SSF69318">
    <property type="entry name" value="Integrin alpha N-terminal domain"/>
    <property type="match status" value="1"/>
</dbReference>
<dbReference type="Gene3D" id="2.60.40.10">
    <property type="entry name" value="Immunoglobulins"/>
    <property type="match status" value="4"/>
</dbReference>
<comment type="caution">
    <text evidence="2">The sequence shown here is derived from an EMBL/GenBank/DDBJ whole genome shotgun (WGS) entry which is preliminary data.</text>
</comment>
<dbReference type="InterPro" id="IPR008979">
    <property type="entry name" value="Galactose-bd-like_sf"/>
</dbReference>
<feature type="domain" description="Fibronectin type-III" evidence="1">
    <location>
        <begin position="793"/>
        <end position="893"/>
    </location>
</feature>
<dbReference type="InterPro" id="IPR003961">
    <property type="entry name" value="FN3_dom"/>
</dbReference>
<sequence length="1964" mass="211402">MRYRKKGWKWRRASLKRGVAFAVSASLLSGSLFLSGGLTTRAGGLMSLEQWQQSVSGGNVSGGDTVSGNNGIMSFSAVEQDYTDFTENELIYSFDFGTDVTKSNTYGQWVVDASTGETANLGFLDVEYNNTAQGWVNNVYYPRELSKQEAGASYVTNAEGCLAVSSKVWTETESTGYGVYTYENTSAFGMELPNADYSVEVVLTNPTSAAYNAYIEAEDITKVSSTEIPAGESKTLTFTAVLIDGVLDLKFLAESSAANVTDAQTKTVYVSKVKVTRLATQQAGTKPTIYLASDSTVQTYESDYEPQTGWGETLALFFGGEVTERECADCDYSQAQVYEAQNVIVENRAIGGRSSKSFVEEGKLDDLLEDIKPGDYLFVQWGHNDATYSRPNRYVASSDFGDWLQYYIDGALQRGATPVLVTPVARYSYGTDSSGSLTSFHSDFEAYRQVMLSMASEQAIPLIDLTQRSIALCNSFGIEGAKSLFLWVTAGEYPDGAYAGGASDSTHLQYYGAYKFAQCVAKGIQESTDTALADLKSRVVISIPENVPGDVDNLEITSVGATSVTMIWDVASDAELYYIYRQQLGGNETAADVSFANAAKYSVSSSNKYTDNSCEAGETYVYAVRGFNEKGLGDFSDKVEVTTKEAGYRFDFNYGTSPTMEGWTGVTQNQMYSASAGYGWITAPGNGRYRADNGNEDSSDMADDFCLGAGEFAVDLPNGDYEVTVYAGDLLPGTSTIKPSYTAEGYALGSISTKLALGSCTNTVRVTDGQLNLTVGGTNAYINGMTVTGILLAPTGLAATELSTNEANATVSFLIGFNGIAEAVSYNVYCKNSTDTDFDIVKTIPAESINDLNYRAMTGSLGETYEYYVTAVTADGTESAPSETITVALVEEGPKAAAPANLVCTSPTENTTQLQRFVSLQWDAVEDAVKYIVYRSDKAEDEKGFREFVKVGESAAVTYTDETVTTHMHYYYKVAALTRTGLGQLSEVCVTPVTGTLVAGGLESYSDRGVTAIYLGGADGAGTYVSATDSQGNELSSGVYVSWRSYEADFDSDHDLTTTFNVYRGNTLIAQNIKVTNLVDEGGGASDTYRVEGSNDSALGLASEAVSVWQNKYLELTLYCPADDTMPDGSTCSYSANDMSVGDLDGDGKLELLVKWYPSNAQDNSSGGYTGKTYIDAYDVNFNTGAASLLWRIDMGVNIRSGAHYTQFQVWDYDGDGKAEIALKAADGTTSYVSSDGTAQGLTQEDYVGACSSQELPVNTISAANDYRNSGGYILEGPEYFAIFDHDGSLIDAVDYLPGRGTVSAWGDAYGNRVDRFLSATAYLNGETPFAVFCRGYYTRTCLTAYYLKDTDEDGIGDTIDTYWTFDTDALGLPPEGTEYEAQGNHGLSVNDVDMDGKDEIIYGALVIDHDGSLKYTTSLGHGDAMHVSDWVSWNDGLEIMSVHEHSDAQYQVEIRDAETGEILMGYHTGQDTGRGVAADIDPTWEGAEWWSIVGADFDGSYEPAWNSTEGEVYSTWSSLSSLITLSDSTPASNFTLFWDGDLLSEIQDHTFNETAYVSTGTVLSKWNYEEGEQETLLSSTEILSNNGTKGNMGLAADILGDWREEIITRTAADKNKVRIYMTTIQTDYVVPCLLENLAYREGVAWQNVGYNQPANVSYLLSQGLVTPKLGDVEAGNGYVEFTFTPGSDGDLYGHEITGYEIYRAKGDGGYTLLDTVDIEELDVAEDEDAQEIIGWEEGDVAGQFDFGNKTTASGFTTVTNGAYSASAGYGFTSAGEINYNRVGVGITPAGETATALETACSDLCRASDELTFEVYLPAGTYQVEVYAGAGYSNSAYNGNSITVNGQNLGTVSQSPLIADMVKTAQVTLEEPGNIVVTAQNSGQLAILNALVITKLTPVYGSASDSDAELKYIYRDTTVEAGAAYYYKVAAVVSYPKETGGTGERTAHMSAPVEVQAQTAGADN</sequence>
<dbReference type="InterPro" id="IPR036116">
    <property type="entry name" value="FN3_sf"/>
</dbReference>